<dbReference type="PANTHER" id="PTHR31066:SF100">
    <property type="entry name" value="PB1 DOMAIN-CONTAINING PROTEIN"/>
    <property type="match status" value="1"/>
</dbReference>
<organism evidence="3 4">
    <name type="scientific">Vitis vinifera</name>
    <name type="common">Grape</name>
    <dbReference type="NCBI Taxonomy" id="29760"/>
    <lineage>
        <taxon>Eukaryota</taxon>
        <taxon>Viridiplantae</taxon>
        <taxon>Streptophyta</taxon>
        <taxon>Embryophyta</taxon>
        <taxon>Tracheophyta</taxon>
        <taxon>Spermatophyta</taxon>
        <taxon>Magnoliopsida</taxon>
        <taxon>eudicotyledons</taxon>
        <taxon>Gunneridae</taxon>
        <taxon>Pentapetalae</taxon>
        <taxon>rosids</taxon>
        <taxon>Vitales</taxon>
        <taxon>Vitaceae</taxon>
        <taxon>Viteae</taxon>
        <taxon>Vitis</taxon>
    </lineage>
</organism>
<dbReference type="PANTHER" id="PTHR31066">
    <property type="entry name" value="OS05G0427100 PROTEIN-RELATED"/>
    <property type="match status" value="1"/>
</dbReference>
<accession>A0ABY9CMF0</accession>
<keyword evidence="1" id="KW-1133">Transmembrane helix</keyword>
<keyword evidence="1" id="KW-0472">Membrane</keyword>
<gene>
    <name evidence="3" type="ORF">VitviT2T_014455</name>
</gene>
<dbReference type="Proteomes" id="UP001227230">
    <property type="component" value="Chromosome 9"/>
</dbReference>
<dbReference type="Gene3D" id="3.10.20.90">
    <property type="entry name" value="Phosphatidylinositol 3-kinase Catalytic Subunit, Chain A, domain 1"/>
    <property type="match status" value="1"/>
</dbReference>
<dbReference type="EMBL" id="CP126656">
    <property type="protein sequence ID" value="WJZ95709.1"/>
    <property type="molecule type" value="Genomic_DNA"/>
</dbReference>
<dbReference type="InterPro" id="IPR053198">
    <property type="entry name" value="Gynoecium_Dev_Regulator"/>
</dbReference>
<evidence type="ECO:0000313" key="4">
    <source>
        <dbReference type="Proteomes" id="UP001227230"/>
    </source>
</evidence>
<sequence length="263" mass="29099">MTAEGGQLARGQLAMWGDLYTTQMEMKDERGGRSEVSLTSFSLYILQLFWALFLSHLYLPAIPLSLSLFIDSLSLSLSLWAFLENYTYTSYADSGESSPRSRELEFENSGTASWEDQPLHQSSKLSSLINKLCALCEAEVCFKYQLPREDLDALISVTNDDDLKRMMHEYDCLCRSSAKPSRLRLFLFPATPPNVGSCDMKTEGERFFEALNSGLIQSVDATSPPATALLSNVDFLFGLDKGVSPPAPAPKLPVPVPETPVST</sequence>
<evidence type="ECO:0000256" key="1">
    <source>
        <dbReference type="SAM" id="Phobius"/>
    </source>
</evidence>
<protein>
    <recommendedName>
        <fullName evidence="2">PB1 domain-containing protein</fullName>
    </recommendedName>
</protein>
<feature type="transmembrane region" description="Helical" evidence="1">
    <location>
        <begin position="36"/>
        <end position="58"/>
    </location>
</feature>
<keyword evidence="4" id="KW-1185">Reference proteome</keyword>
<evidence type="ECO:0000259" key="2">
    <source>
        <dbReference type="SMART" id="SM00666"/>
    </source>
</evidence>
<dbReference type="SUPFAM" id="SSF54277">
    <property type="entry name" value="CAD &amp; PB1 domains"/>
    <property type="match status" value="1"/>
</dbReference>
<feature type="domain" description="PB1" evidence="2">
    <location>
        <begin position="72"/>
        <end position="190"/>
    </location>
</feature>
<name>A0ABY9CMF0_VITVI</name>
<keyword evidence="1" id="KW-0812">Transmembrane</keyword>
<dbReference type="InterPro" id="IPR000270">
    <property type="entry name" value="PB1_dom"/>
</dbReference>
<dbReference type="SMART" id="SM00666">
    <property type="entry name" value="PB1"/>
    <property type="match status" value="1"/>
</dbReference>
<dbReference type="Pfam" id="PF00564">
    <property type="entry name" value="PB1"/>
    <property type="match status" value="1"/>
</dbReference>
<evidence type="ECO:0000313" key="3">
    <source>
        <dbReference type="EMBL" id="WJZ95709.1"/>
    </source>
</evidence>
<proteinExistence type="predicted"/>
<reference evidence="3 4" key="1">
    <citation type="journal article" date="2023" name="Hortic Res">
        <title>The complete reference genome for grapevine (Vitis vinifera L.) genetics and breeding.</title>
        <authorList>
            <person name="Shi X."/>
            <person name="Cao S."/>
            <person name="Wang X."/>
            <person name="Huang S."/>
            <person name="Wang Y."/>
            <person name="Liu Z."/>
            <person name="Liu W."/>
            <person name="Leng X."/>
            <person name="Peng Y."/>
            <person name="Wang N."/>
            <person name="Wang Y."/>
            <person name="Ma Z."/>
            <person name="Xu X."/>
            <person name="Zhang F."/>
            <person name="Xue H."/>
            <person name="Zhong H."/>
            <person name="Wang Y."/>
            <person name="Zhang K."/>
            <person name="Velt A."/>
            <person name="Avia K."/>
            <person name="Holtgrawe D."/>
            <person name="Grimplet J."/>
            <person name="Matus J.T."/>
            <person name="Ware D."/>
            <person name="Wu X."/>
            <person name="Wang H."/>
            <person name="Liu C."/>
            <person name="Fang Y."/>
            <person name="Rustenholz C."/>
            <person name="Cheng Z."/>
            <person name="Xiao H."/>
            <person name="Zhou Y."/>
        </authorList>
    </citation>
    <scope>NUCLEOTIDE SEQUENCE [LARGE SCALE GENOMIC DNA]</scope>
    <source>
        <strain evidence="4">cv. Pinot noir / PN40024</strain>
        <tissue evidence="3">Leaf</tissue>
    </source>
</reference>